<evidence type="ECO:0000256" key="1">
    <source>
        <dbReference type="SAM" id="Phobius"/>
    </source>
</evidence>
<keyword evidence="3" id="KW-1185">Reference proteome</keyword>
<evidence type="ECO:0000313" key="2">
    <source>
        <dbReference type="EMBL" id="RTQ33523.1"/>
    </source>
</evidence>
<dbReference type="AlphaFoldDB" id="A0A3S0HDN5"/>
<feature type="transmembrane region" description="Helical" evidence="1">
    <location>
        <begin position="53"/>
        <end position="79"/>
    </location>
</feature>
<evidence type="ECO:0000313" key="3">
    <source>
        <dbReference type="Proteomes" id="UP000267418"/>
    </source>
</evidence>
<accession>A0A3S0HDN5</accession>
<keyword evidence="1" id="KW-0812">Transmembrane</keyword>
<keyword evidence="1" id="KW-0472">Membrane</keyword>
<comment type="caution">
    <text evidence="2">The sequence shown here is derived from an EMBL/GenBank/DDBJ whole genome shotgun (WGS) entry which is preliminary data.</text>
</comment>
<dbReference type="Proteomes" id="UP000267418">
    <property type="component" value="Unassembled WGS sequence"/>
</dbReference>
<gene>
    <name evidence="2" type="ORF">EJP69_18645</name>
</gene>
<dbReference type="RefSeq" id="WP_093302268.1">
    <property type="nucleotide sequence ID" value="NZ_RXOE01000004.1"/>
</dbReference>
<proteinExistence type="predicted"/>
<keyword evidence="1" id="KW-1133">Transmembrane helix</keyword>
<feature type="transmembrane region" description="Helical" evidence="1">
    <location>
        <begin position="7"/>
        <end position="33"/>
    </location>
</feature>
<dbReference type="EMBL" id="RXOE01000004">
    <property type="protein sequence ID" value="RTQ33523.1"/>
    <property type="molecule type" value="Genomic_DNA"/>
</dbReference>
<reference evidence="2 3" key="1">
    <citation type="submission" date="2018-12" db="EMBL/GenBank/DDBJ databases">
        <title>The genome of Variovorax gossypii DSM 100435.</title>
        <authorList>
            <person name="Gao J."/>
            <person name="Sun J."/>
        </authorList>
    </citation>
    <scope>NUCLEOTIDE SEQUENCE [LARGE SCALE GENOMIC DNA]</scope>
    <source>
        <strain evidence="2 3">DSM 100435</strain>
    </source>
</reference>
<name>A0A3S0HDN5_9BURK</name>
<organism evidence="2 3">
    <name type="scientific">Variovorax gossypii</name>
    <dbReference type="NCBI Taxonomy" id="1679495"/>
    <lineage>
        <taxon>Bacteria</taxon>
        <taxon>Pseudomonadati</taxon>
        <taxon>Pseudomonadota</taxon>
        <taxon>Betaproteobacteria</taxon>
        <taxon>Burkholderiales</taxon>
        <taxon>Comamonadaceae</taxon>
        <taxon>Variovorax</taxon>
    </lineage>
</organism>
<dbReference type="OrthoDB" id="8859796at2"/>
<protein>
    <submittedName>
        <fullName evidence="2">Uncharacterized protein</fullName>
    </submittedName>
</protein>
<sequence>MTIPLSFLFKAVAALLVLGFVLTVVPLVIAAALPRGNRVADRLRVFASGVPTVLLFCIARFEILLAIVIVVAGVTIAMLHA</sequence>